<evidence type="ECO:0000256" key="3">
    <source>
        <dbReference type="SAM" id="Phobius"/>
    </source>
</evidence>
<dbReference type="Pfam" id="PF08030">
    <property type="entry name" value="NAD_binding_6"/>
    <property type="match status" value="1"/>
</dbReference>
<keyword evidence="3" id="KW-0472">Membrane</keyword>
<dbReference type="InterPro" id="IPR017927">
    <property type="entry name" value="FAD-bd_FR_type"/>
</dbReference>
<feature type="transmembrane region" description="Helical" evidence="3">
    <location>
        <begin position="420"/>
        <end position="439"/>
    </location>
</feature>
<organism evidence="5">
    <name type="scientific">Ditylum brightwellii</name>
    <dbReference type="NCBI Taxonomy" id="49249"/>
    <lineage>
        <taxon>Eukaryota</taxon>
        <taxon>Sar</taxon>
        <taxon>Stramenopiles</taxon>
        <taxon>Ochrophyta</taxon>
        <taxon>Bacillariophyta</taxon>
        <taxon>Mediophyceae</taxon>
        <taxon>Lithodesmiophycidae</taxon>
        <taxon>Lithodesmiales</taxon>
        <taxon>Lithodesmiaceae</taxon>
        <taxon>Ditylum</taxon>
    </lineage>
</organism>
<dbReference type="GO" id="GO:0005886">
    <property type="term" value="C:plasma membrane"/>
    <property type="evidence" value="ECO:0007669"/>
    <property type="project" value="TreeGrafter"/>
</dbReference>
<dbReference type="EMBL" id="HBGN01034853">
    <property type="protein sequence ID" value="CAD9352343.1"/>
    <property type="molecule type" value="Transcribed_RNA"/>
</dbReference>
<feature type="transmembrane region" description="Helical" evidence="3">
    <location>
        <begin position="817"/>
        <end position="838"/>
    </location>
</feature>
<feature type="transmembrane region" description="Helical" evidence="3">
    <location>
        <begin position="394"/>
        <end position="414"/>
    </location>
</feature>
<dbReference type="Gene3D" id="3.40.50.80">
    <property type="entry name" value="Nucleotide-binding domain of ferredoxin-NADP reductase (FNR) module"/>
    <property type="match status" value="2"/>
</dbReference>
<evidence type="ECO:0000259" key="4">
    <source>
        <dbReference type="PROSITE" id="PS51384"/>
    </source>
</evidence>
<evidence type="ECO:0000256" key="1">
    <source>
        <dbReference type="ARBA" id="ARBA00023002"/>
    </source>
</evidence>
<name>A0A7S2ERX3_9STRA</name>
<sequence length="1043" mass="116984">MSLTTTTLTCQNAIVKLISYVCLIWWLVYLILGGSDFGHDFYNDLSKKIFSDKKAGVPLLVIASPLFTSASIALLLKPSSTSSPSFTKKSTKKSSISMNFLSFLLVGLPCLIYCISSIQRHVVKYEVVEQSSHEVHDNDDDECTRFLRFLHEGEEHHDHCCRRFLHEHEEEEEEESHSDDGSSDDHDDDCHFRFLHEGHHDDDMKDCCTRFLHEGHDHDDESSSSSSFKIPHPLDDKVMDIANTFAYTALLSLTYLPYIPTSRHSILRSILFSETNTIKLLTLHVWCTRICVLGVLIHGTMHMYRWSVLANEHLWYMLIPSRGCWKMALLGHPETAEHDDDRSLSGKMVSFVLDRMLHGDGDDEDEDHDEYYSLAPKCHDSETECTCYDIFRNFTGFLALMGLLLMATSSLNSIRRTYHLFFYAIHVILGPLVLIMMILHWNRMVLFLSPGILYYLACTVPSKVYWFWKKKVGASVKIVSVRDISNLDSSSSANGGEGEFADDEDYEGLDDNRKCVSLVFEVSSDTMREYSPGQYVRLCAPEIESFGSHPFTVNRVPSFSSDDEDDEDGNNNAVSAEQSNVGKMEITFRCAGPFTKKLRHGLLQQQNELASDEVNTNPSPPVMLLMDGFFGNEDGISDGGGLLSKLLQHESVVLIAGGVGITPYLSLLADVGATLKNEQSRREEDGGDRNFVQRKITLHWICRDATLMDYMIHRHFVPLIQQTSLSSSSQQEMGLVSQEKRDSLQLSSIKIVVHDTNASSVPSSGLDSTGLEIPSASSGLRGLDEHRNSVVSGKSQPMSSLYAASSGSSSSTILSNLPHFLTFISTTYIGLAIIWYCYKNVQDKHKVGSRFWGIFFSVLWTFVPSIFLLICMKLKEEGRFCFGYRRYEGKTFETLSLEEEDGFEMTKHHNVDENEGEEEQEDVDNASSNFVIDDEDDEEDDDDHDHKDQGANGIASSPANGTTSITSSSLVTVEKSRGRPCIKTLLDEGLMSQHQSVSKGVFSCGPTPMMNIVKDIVHGMSRGCFKSCAVSGDVALYEETFEM</sequence>
<keyword evidence="3" id="KW-1133">Transmembrane helix</keyword>
<feature type="transmembrane region" description="Helical" evidence="3">
    <location>
        <begin position="446"/>
        <end position="468"/>
    </location>
</feature>
<feature type="transmembrane region" description="Helical" evidence="3">
    <location>
        <begin position="850"/>
        <end position="870"/>
    </location>
</feature>
<evidence type="ECO:0000313" key="5">
    <source>
        <dbReference type="EMBL" id="CAD9352343.1"/>
    </source>
</evidence>
<evidence type="ECO:0000256" key="2">
    <source>
        <dbReference type="SAM" id="MobiDB-lite"/>
    </source>
</evidence>
<dbReference type="InterPro" id="IPR013121">
    <property type="entry name" value="Fe_red_NAD-bd_6"/>
</dbReference>
<dbReference type="InterPro" id="IPR050369">
    <property type="entry name" value="RBOH/FRE"/>
</dbReference>
<feature type="domain" description="FAD-binding FR-type" evidence="4">
    <location>
        <begin position="471"/>
        <end position="621"/>
    </location>
</feature>
<dbReference type="AlphaFoldDB" id="A0A7S2ERX3"/>
<feature type="transmembrane region" description="Helical" evidence="3">
    <location>
        <begin position="55"/>
        <end position="76"/>
    </location>
</feature>
<dbReference type="CDD" id="cd06186">
    <property type="entry name" value="NOX_Duox_like_FAD_NADP"/>
    <property type="match status" value="1"/>
</dbReference>
<dbReference type="PROSITE" id="PS51384">
    <property type="entry name" value="FAD_FR"/>
    <property type="match status" value="1"/>
</dbReference>
<feature type="region of interest" description="Disordered" evidence="2">
    <location>
        <begin position="933"/>
        <end position="971"/>
    </location>
</feature>
<feature type="transmembrane region" description="Helical" evidence="3">
    <location>
        <begin position="96"/>
        <end position="115"/>
    </location>
</feature>
<feature type="transmembrane region" description="Helical" evidence="3">
    <location>
        <begin position="13"/>
        <end position="34"/>
    </location>
</feature>
<proteinExistence type="predicted"/>
<reference evidence="5" key="1">
    <citation type="submission" date="2021-01" db="EMBL/GenBank/DDBJ databases">
        <authorList>
            <person name="Corre E."/>
            <person name="Pelletier E."/>
            <person name="Niang G."/>
            <person name="Scheremetjew M."/>
            <person name="Finn R."/>
            <person name="Kale V."/>
            <person name="Holt S."/>
            <person name="Cochrane G."/>
            <person name="Meng A."/>
            <person name="Brown T."/>
            <person name="Cohen L."/>
        </authorList>
    </citation>
    <scope>NUCLEOTIDE SEQUENCE</scope>
    <source>
        <strain evidence="5">Pop2</strain>
    </source>
</reference>
<dbReference type="InterPro" id="IPR039261">
    <property type="entry name" value="FNR_nucleotide-bd"/>
</dbReference>
<dbReference type="SUPFAM" id="SSF52343">
    <property type="entry name" value="Ferredoxin reductase-like, C-terminal NADP-linked domain"/>
    <property type="match status" value="1"/>
</dbReference>
<feature type="region of interest" description="Disordered" evidence="2">
    <location>
        <begin position="554"/>
        <end position="575"/>
    </location>
</feature>
<keyword evidence="3" id="KW-0812">Transmembrane</keyword>
<dbReference type="PANTHER" id="PTHR11972:SF193">
    <property type="entry name" value="FAD-BINDING FR-TYPE DOMAIN-CONTAINING PROTEIN"/>
    <property type="match status" value="1"/>
</dbReference>
<accession>A0A7S2ERX3</accession>
<feature type="compositionally biased region" description="Acidic residues" evidence="2">
    <location>
        <begin position="933"/>
        <end position="943"/>
    </location>
</feature>
<feature type="transmembrane region" description="Helical" evidence="3">
    <location>
        <begin position="238"/>
        <end position="258"/>
    </location>
</feature>
<gene>
    <name evidence="5" type="ORF">DBRI1063_LOCUS22401</name>
</gene>
<feature type="compositionally biased region" description="Low complexity" evidence="2">
    <location>
        <begin position="962"/>
        <end position="971"/>
    </location>
</feature>
<keyword evidence="1" id="KW-0560">Oxidoreductase</keyword>
<protein>
    <recommendedName>
        <fullName evidence="4">FAD-binding FR-type domain-containing protein</fullName>
    </recommendedName>
</protein>
<dbReference type="GO" id="GO:0016491">
    <property type="term" value="F:oxidoreductase activity"/>
    <property type="evidence" value="ECO:0007669"/>
    <property type="project" value="UniProtKB-KW"/>
</dbReference>
<feature type="transmembrane region" description="Helical" evidence="3">
    <location>
        <begin position="278"/>
        <end position="297"/>
    </location>
</feature>
<dbReference type="PANTHER" id="PTHR11972">
    <property type="entry name" value="NADPH OXIDASE"/>
    <property type="match status" value="1"/>
</dbReference>